<feature type="domain" description="Protein kinase" evidence="1">
    <location>
        <begin position="15"/>
        <end position="260"/>
    </location>
</feature>
<dbReference type="InterPro" id="IPR008266">
    <property type="entry name" value="Tyr_kinase_AS"/>
</dbReference>
<dbReference type="PANTHER" id="PTHR44329:SF214">
    <property type="entry name" value="PROTEIN KINASE DOMAIN-CONTAINING PROTEIN"/>
    <property type="match status" value="1"/>
</dbReference>
<comment type="caution">
    <text evidence="2">The sequence shown here is derived from an EMBL/GenBank/DDBJ whole genome shotgun (WGS) entry which is preliminary data.</text>
</comment>
<dbReference type="Gene3D" id="1.10.510.10">
    <property type="entry name" value="Transferase(Phosphotransferase) domain 1"/>
    <property type="match status" value="1"/>
</dbReference>
<dbReference type="PANTHER" id="PTHR44329">
    <property type="entry name" value="SERINE/THREONINE-PROTEIN KINASE TNNI3K-RELATED"/>
    <property type="match status" value="1"/>
</dbReference>
<reference evidence="2 3" key="1">
    <citation type="submission" date="2023-01" db="EMBL/GenBank/DDBJ databases">
        <title>Draft genome sequence of Nocardiopsis sp. RSe5-2 isolated from halophytes.</title>
        <authorList>
            <person name="Duangmal K."/>
            <person name="Chantavorakit T."/>
        </authorList>
    </citation>
    <scope>NUCLEOTIDE SEQUENCE [LARGE SCALE GENOMIC DNA]</scope>
    <source>
        <strain evidence="2 3">RSe5-2</strain>
    </source>
</reference>
<dbReference type="Pfam" id="PF00069">
    <property type="entry name" value="Pkinase"/>
    <property type="match status" value="1"/>
</dbReference>
<protein>
    <submittedName>
        <fullName evidence="2">Protein kinase</fullName>
    </submittedName>
</protein>
<dbReference type="PROSITE" id="PS00109">
    <property type="entry name" value="PROTEIN_KINASE_TYR"/>
    <property type="match status" value="1"/>
</dbReference>
<dbReference type="PROSITE" id="PS50011">
    <property type="entry name" value="PROTEIN_KINASE_DOM"/>
    <property type="match status" value="1"/>
</dbReference>
<dbReference type="InterPro" id="IPR011009">
    <property type="entry name" value="Kinase-like_dom_sf"/>
</dbReference>
<evidence type="ECO:0000259" key="1">
    <source>
        <dbReference type="PROSITE" id="PS50011"/>
    </source>
</evidence>
<proteinExistence type="predicted"/>
<dbReference type="GO" id="GO:0016301">
    <property type="term" value="F:kinase activity"/>
    <property type="evidence" value="ECO:0007669"/>
    <property type="project" value="UniProtKB-KW"/>
</dbReference>
<sequence length="375" mass="40226">MRATAEETTRRIGPYGIERYLGRDGFAGRHLGRDRYGVPAVVAVPRVSGGGGPRVRRELARDIEAARIATRYGPARVLDADLDADVPWIATEYIEGPTLLEAVRRHGPLRGEELHKLALGTSAALSVLHWFGLVHGDLTPSNIVLASDAPKVTGAGFARAFAAARPDLAARAATPAYTAPEHPAGAEPRPEEDVYAWAAVMLFAATGEEPHDRSKLPEDPSAPPPAGAVLEKLRELVPRCLSGAPERRLSAERLMVSVVAACNRGRVWRPEARRSSATVPGPRTEARRPLTPFRFDGCAHGSPYALAGAMHAAPKRAADLFADTQERGRLLSWLSAEVQDTSLDRGALAARFHRPADAAAMFVAHFRPDLAAGLS</sequence>
<name>A0ABT4U264_9ACTN</name>
<keyword evidence="2" id="KW-0808">Transferase</keyword>
<organism evidence="2 3">
    <name type="scientific">Nocardiopsis endophytica</name>
    <dbReference type="NCBI Taxonomy" id="3018445"/>
    <lineage>
        <taxon>Bacteria</taxon>
        <taxon>Bacillati</taxon>
        <taxon>Actinomycetota</taxon>
        <taxon>Actinomycetes</taxon>
        <taxon>Streptosporangiales</taxon>
        <taxon>Nocardiopsidaceae</taxon>
        <taxon>Nocardiopsis</taxon>
    </lineage>
</organism>
<keyword evidence="2" id="KW-0418">Kinase</keyword>
<dbReference type="InterPro" id="IPR000719">
    <property type="entry name" value="Prot_kinase_dom"/>
</dbReference>
<dbReference type="SMART" id="SM00220">
    <property type="entry name" value="S_TKc"/>
    <property type="match status" value="1"/>
</dbReference>
<evidence type="ECO:0000313" key="3">
    <source>
        <dbReference type="Proteomes" id="UP001527866"/>
    </source>
</evidence>
<dbReference type="EMBL" id="JAQFWQ010000023">
    <property type="protein sequence ID" value="MDA2811037.1"/>
    <property type="molecule type" value="Genomic_DNA"/>
</dbReference>
<accession>A0ABT4U264</accession>
<dbReference type="SUPFAM" id="SSF56112">
    <property type="entry name" value="Protein kinase-like (PK-like)"/>
    <property type="match status" value="1"/>
</dbReference>
<dbReference type="RefSeq" id="WP_270685493.1">
    <property type="nucleotide sequence ID" value="NZ_JAQFWQ010000023.1"/>
</dbReference>
<gene>
    <name evidence="2" type="ORF">O4J56_10355</name>
</gene>
<evidence type="ECO:0000313" key="2">
    <source>
        <dbReference type="EMBL" id="MDA2811037.1"/>
    </source>
</evidence>
<dbReference type="Proteomes" id="UP001527866">
    <property type="component" value="Unassembled WGS sequence"/>
</dbReference>
<dbReference type="InterPro" id="IPR051681">
    <property type="entry name" value="Ser/Thr_Kinases-Pseudokinases"/>
</dbReference>
<keyword evidence="3" id="KW-1185">Reference proteome</keyword>